<evidence type="ECO:0000256" key="1">
    <source>
        <dbReference type="SAM" id="MobiDB-lite"/>
    </source>
</evidence>
<dbReference type="Pfam" id="PF14371">
    <property type="entry name" value="DUF4412"/>
    <property type="match status" value="1"/>
</dbReference>
<evidence type="ECO:0000259" key="3">
    <source>
        <dbReference type="Pfam" id="PF14371"/>
    </source>
</evidence>
<organism evidence="4 5">
    <name type="scientific">Neolewinella agarilytica</name>
    <dbReference type="NCBI Taxonomy" id="478744"/>
    <lineage>
        <taxon>Bacteria</taxon>
        <taxon>Pseudomonadati</taxon>
        <taxon>Bacteroidota</taxon>
        <taxon>Saprospiria</taxon>
        <taxon>Saprospirales</taxon>
        <taxon>Lewinellaceae</taxon>
        <taxon>Neolewinella</taxon>
    </lineage>
</organism>
<dbReference type="EMBL" id="FOFB01000002">
    <property type="protein sequence ID" value="SEP73427.1"/>
    <property type="molecule type" value="Genomic_DNA"/>
</dbReference>
<keyword evidence="2" id="KW-0732">Signal</keyword>
<gene>
    <name evidence="4" type="ORF">SAMN05444359_10217</name>
</gene>
<evidence type="ECO:0000313" key="4">
    <source>
        <dbReference type="EMBL" id="SEP73427.1"/>
    </source>
</evidence>
<keyword evidence="5" id="KW-1185">Reference proteome</keyword>
<feature type="chain" id="PRO_5011503203" description="DUF4412 domain-containing protein" evidence="2">
    <location>
        <begin position="21"/>
        <end position="331"/>
    </location>
</feature>
<feature type="region of interest" description="Disordered" evidence="1">
    <location>
        <begin position="66"/>
        <end position="112"/>
    </location>
</feature>
<dbReference type="InParanoid" id="A0A1H9AAA6"/>
<name>A0A1H9AAA6_9BACT</name>
<dbReference type="InterPro" id="IPR025524">
    <property type="entry name" value="DUF4412"/>
</dbReference>
<dbReference type="AlphaFoldDB" id="A0A1H9AAA6"/>
<feature type="signal peptide" evidence="2">
    <location>
        <begin position="1"/>
        <end position="20"/>
    </location>
</feature>
<protein>
    <recommendedName>
        <fullName evidence="3">DUF4412 domain-containing protein</fullName>
    </recommendedName>
</protein>
<dbReference type="RefSeq" id="WP_090165218.1">
    <property type="nucleotide sequence ID" value="NZ_FOFB01000002.1"/>
</dbReference>
<accession>A0A1H9AAA6</accession>
<reference evidence="5" key="1">
    <citation type="submission" date="2016-10" db="EMBL/GenBank/DDBJ databases">
        <authorList>
            <person name="Varghese N."/>
            <person name="Submissions S."/>
        </authorList>
    </citation>
    <scope>NUCLEOTIDE SEQUENCE [LARGE SCALE GENOMIC DNA]</scope>
    <source>
        <strain evidence="5">DSM 24740</strain>
    </source>
</reference>
<dbReference type="OrthoDB" id="1412518at2"/>
<evidence type="ECO:0000313" key="5">
    <source>
        <dbReference type="Proteomes" id="UP000199021"/>
    </source>
</evidence>
<feature type="domain" description="DUF4412" evidence="3">
    <location>
        <begin position="127"/>
        <end position="308"/>
    </location>
</feature>
<sequence length="331" mass="36477">MKFRSFSTLLILFFCASMMAQTTAERAGERAKNRAENRANQRVDQKVDRAVDDAFNAVGNLFKKKKKKTGAGAESAEPAPTSNRTEGSTNSSSRRNEDGGGAEALGGLFGGGEAWEPYTNPVSFSMRMEILETRKNGKEQKHSIDMAITSNRLGMRMEDDSNREANRMILNTEDGKTTIITTDKNGEMSGMRMRVPGIRKAVADAAEDIHERFTFEQTGERMTIDGYNCEKVITTDTKDGTITEAWVTQDLNVDSQELFSSMMGLFGSSRQRNNGAANSFSGAYPGFPIKASTTKGNTTYETHYKNIRVGDSQVDRTILSTEGIPIQEIGF</sequence>
<proteinExistence type="predicted"/>
<evidence type="ECO:0000256" key="2">
    <source>
        <dbReference type="SAM" id="SignalP"/>
    </source>
</evidence>
<feature type="compositionally biased region" description="Gly residues" evidence="1">
    <location>
        <begin position="99"/>
        <end position="112"/>
    </location>
</feature>
<dbReference type="Proteomes" id="UP000199021">
    <property type="component" value="Unassembled WGS sequence"/>
</dbReference>
<feature type="compositionally biased region" description="Polar residues" evidence="1">
    <location>
        <begin position="80"/>
        <end position="93"/>
    </location>
</feature>